<organism evidence="1">
    <name type="scientific">uncultured Caudovirales phage</name>
    <dbReference type="NCBI Taxonomy" id="2100421"/>
    <lineage>
        <taxon>Viruses</taxon>
        <taxon>Duplodnaviria</taxon>
        <taxon>Heunggongvirae</taxon>
        <taxon>Uroviricota</taxon>
        <taxon>Caudoviricetes</taxon>
        <taxon>Peduoviridae</taxon>
        <taxon>Maltschvirus</taxon>
        <taxon>Maltschvirus maltsch</taxon>
    </lineage>
</organism>
<protein>
    <submittedName>
        <fullName evidence="1">Uncharacterized protein</fullName>
    </submittedName>
</protein>
<evidence type="ECO:0000313" key="1">
    <source>
        <dbReference type="EMBL" id="CAB4136915.1"/>
    </source>
</evidence>
<dbReference type="EMBL" id="LR796328">
    <property type="protein sequence ID" value="CAB4136915.1"/>
    <property type="molecule type" value="Genomic_DNA"/>
</dbReference>
<proteinExistence type="predicted"/>
<reference evidence="1" key="1">
    <citation type="submission" date="2020-04" db="EMBL/GenBank/DDBJ databases">
        <authorList>
            <person name="Chiriac C."/>
            <person name="Salcher M."/>
            <person name="Ghai R."/>
            <person name="Kavagutti S V."/>
        </authorList>
    </citation>
    <scope>NUCLEOTIDE SEQUENCE</scope>
</reference>
<sequence>MRFALLIVLLVASPARAQLLGMDYLGLAKYCDEALKAHPTGYAVGTFRDTFGDPTVCLRKFAQSGKVPAFRIHLAWSDTHQFAVRDFDRIAKGAEAIEQLAKAYPNIKWFVSGACEHNLNRKDAELLRAKVMGRCTSCAGYVNTVWKGALIDGINEVHGNYRAPGGRYFYSPDGISYVDADAERLRNTYRGAEIFFFWDPNFNGRLETKDTTPRSQRKAWPSAKLIESLAAMSDSKQPQFITRTPAGFLYKTHADDHRDRKSHKPVILTPFNVPSITLRDGSGRVAGTLKNFGRYEDGKRYRYYSDAWGYEIAETARRQSGGAHVVVEIKGMRERVVVNPAFREPAREQ</sequence>
<name>A0A6J5LQV7_9CAUD</name>
<accession>A0A6J5LQV7</accession>
<gene>
    <name evidence="1" type="ORF">UFOVP313_11</name>
</gene>